<evidence type="ECO:0000256" key="1">
    <source>
        <dbReference type="SAM" id="Phobius"/>
    </source>
</evidence>
<accession>A0ABT9TZE2</accession>
<dbReference type="EMBL" id="JAUSSU010000002">
    <property type="protein sequence ID" value="MDQ0111820.1"/>
    <property type="molecule type" value="Genomic_DNA"/>
</dbReference>
<keyword evidence="3" id="KW-1185">Reference proteome</keyword>
<keyword evidence="1" id="KW-0472">Membrane</keyword>
<dbReference type="Proteomes" id="UP001229346">
    <property type="component" value="Unassembled WGS sequence"/>
</dbReference>
<name>A0ABT9TZE2_PAEHA</name>
<feature type="transmembrane region" description="Helical" evidence="1">
    <location>
        <begin position="13"/>
        <end position="31"/>
    </location>
</feature>
<comment type="caution">
    <text evidence="2">The sequence shown here is derived from an EMBL/GenBank/DDBJ whole genome shotgun (WGS) entry which is preliminary data.</text>
</comment>
<organism evidence="2 3">
    <name type="scientific">Paenibacillus harenae</name>
    <dbReference type="NCBI Taxonomy" id="306543"/>
    <lineage>
        <taxon>Bacteria</taxon>
        <taxon>Bacillati</taxon>
        <taxon>Bacillota</taxon>
        <taxon>Bacilli</taxon>
        <taxon>Bacillales</taxon>
        <taxon>Paenibacillaceae</taxon>
        <taxon>Paenibacillus</taxon>
    </lineage>
</organism>
<gene>
    <name evidence="2" type="ORF">J2T15_001253</name>
</gene>
<evidence type="ECO:0000313" key="2">
    <source>
        <dbReference type="EMBL" id="MDQ0111820.1"/>
    </source>
</evidence>
<evidence type="ECO:0000313" key="3">
    <source>
        <dbReference type="Proteomes" id="UP001229346"/>
    </source>
</evidence>
<protein>
    <submittedName>
        <fullName evidence="2">Membrane protein DedA with SNARE-associated domain</fullName>
    </submittedName>
</protein>
<dbReference type="RefSeq" id="WP_307202067.1">
    <property type="nucleotide sequence ID" value="NZ_JAUSST010000001.1"/>
</dbReference>
<keyword evidence="1" id="KW-0812">Transmembrane</keyword>
<sequence>MEEQISMRDVYEIMTYLLVIVLSSVIMVAWLKRKAKKKKQG</sequence>
<keyword evidence="1" id="KW-1133">Transmembrane helix</keyword>
<reference evidence="2 3" key="1">
    <citation type="submission" date="2023-07" db="EMBL/GenBank/DDBJ databases">
        <title>Sorghum-associated microbial communities from plants grown in Nebraska, USA.</title>
        <authorList>
            <person name="Schachtman D."/>
        </authorList>
    </citation>
    <scope>NUCLEOTIDE SEQUENCE [LARGE SCALE GENOMIC DNA]</scope>
    <source>
        <strain evidence="2 3">CC482</strain>
    </source>
</reference>
<proteinExistence type="predicted"/>